<evidence type="ECO:0000313" key="1">
    <source>
        <dbReference type="EMBL" id="PBK85214.1"/>
    </source>
</evidence>
<gene>
    <name evidence="1" type="ORF">ARMGADRAFT_1087671</name>
</gene>
<proteinExistence type="predicted"/>
<dbReference type="OrthoDB" id="3269637at2759"/>
<name>A0A2H3CUU8_ARMGA</name>
<dbReference type="InParanoid" id="A0A2H3CUU8"/>
<protein>
    <recommendedName>
        <fullName evidence="3">HNH nuclease domain-containing protein</fullName>
    </recommendedName>
</protein>
<dbReference type="OMA" id="WITALEI"/>
<dbReference type="AlphaFoldDB" id="A0A2H3CUU8"/>
<reference evidence="2" key="1">
    <citation type="journal article" date="2017" name="Nat. Ecol. Evol.">
        <title>Genome expansion and lineage-specific genetic innovations in the forest pathogenic fungi Armillaria.</title>
        <authorList>
            <person name="Sipos G."/>
            <person name="Prasanna A.N."/>
            <person name="Walter M.C."/>
            <person name="O'Connor E."/>
            <person name="Balint B."/>
            <person name="Krizsan K."/>
            <person name="Kiss B."/>
            <person name="Hess J."/>
            <person name="Varga T."/>
            <person name="Slot J."/>
            <person name="Riley R."/>
            <person name="Boka B."/>
            <person name="Rigling D."/>
            <person name="Barry K."/>
            <person name="Lee J."/>
            <person name="Mihaltcheva S."/>
            <person name="LaButti K."/>
            <person name="Lipzen A."/>
            <person name="Waldron R."/>
            <person name="Moloney N.M."/>
            <person name="Sperisen C."/>
            <person name="Kredics L."/>
            <person name="Vagvoelgyi C."/>
            <person name="Patrignani A."/>
            <person name="Fitzpatrick D."/>
            <person name="Nagy I."/>
            <person name="Doyle S."/>
            <person name="Anderson J.B."/>
            <person name="Grigoriev I.V."/>
            <person name="Gueldener U."/>
            <person name="Muensterkoetter M."/>
            <person name="Nagy L.G."/>
        </authorList>
    </citation>
    <scope>NUCLEOTIDE SEQUENCE [LARGE SCALE GENOMIC DNA]</scope>
    <source>
        <strain evidence="2">Ar21-2</strain>
    </source>
</reference>
<dbReference type="EMBL" id="KZ293692">
    <property type="protein sequence ID" value="PBK85214.1"/>
    <property type="molecule type" value="Genomic_DNA"/>
</dbReference>
<keyword evidence="2" id="KW-1185">Reference proteome</keyword>
<accession>A0A2H3CUU8</accession>
<sequence>MAGSVHLYVTLHGPDHTAAPSLWLPCLEIPIDRLATFSLKAYRWLYYAGYCIMGIKGSLSFSPMDLGATDFNCDVPFESTFIFGLYFHPHGAIFPIDPDIGEGSFTADSENQVSAFRTLIVECDRTCVVTDDPALHCDVVHLISHNKGSEYIEHFTLQRDFHFMFGHNFAILQAPNFIIKTNDIVPGITPDDDRWTMHDFAEPMTRTAHLSTGILADKAVRTPSTGQHCTWPPHCLFAAVYALALLMTWPVKEFLMQVRSMWMEIFYPGSHKAISDQQKAERKKKVEKSNRGNEQGDDIDIFDVLLMLHEMCAYNMACKPRFQPSSAQKTHEDVQEKVLPCLQGLHDSNILSEHL</sequence>
<organism evidence="1 2">
    <name type="scientific">Armillaria gallica</name>
    <name type="common">Bulbous honey fungus</name>
    <name type="synonym">Armillaria bulbosa</name>
    <dbReference type="NCBI Taxonomy" id="47427"/>
    <lineage>
        <taxon>Eukaryota</taxon>
        <taxon>Fungi</taxon>
        <taxon>Dikarya</taxon>
        <taxon>Basidiomycota</taxon>
        <taxon>Agaricomycotina</taxon>
        <taxon>Agaricomycetes</taxon>
        <taxon>Agaricomycetidae</taxon>
        <taxon>Agaricales</taxon>
        <taxon>Marasmiineae</taxon>
        <taxon>Physalacriaceae</taxon>
        <taxon>Armillaria</taxon>
    </lineage>
</organism>
<evidence type="ECO:0000313" key="2">
    <source>
        <dbReference type="Proteomes" id="UP000217790"/>
    </source>
</evidence>
<evidence type="ECO:0008006" key="3">
    <source>
        <dbReference type="Google" id="ProtNLM"/>
    </source>
</evidence>
<dbReference type="Proteomes" id="UP000217790">
    <property type="component" value="Unassembled WGS sequence"/>
</dbReference>